<reference evidence="1 3" key="1">
    <citation type="journal article" date="2011" name="Nature">
        <title>The Medicago genome provides insight into the evolution of rhizobial symbioses.</title>
        <authorList>
            <person name="Young N.D."/>
            <person name="Debelle F."/>
            <person name="Oldroyd G.E."/>
            <person name="Geurts R."/>
            <person name="Cannon S.B."/>
            <person name="Udvardi M.K."/>
            <person name="Benedito V.A."/>
            <person name="Mayer K.F."/>
            <person name="Gouzy J."/>
            <person name="Schoof H."/>
            <person name="Van de Peer Y."/>
            <person name="Proost S."/>
            <person name="Cook D.R."/>
            <person name="Meyers B.C."/>
            <person name="Spannagl M."/>
            <person name="Cheung F."/>
            <person name="De Mita S."/>
            <person name="Krishnakumar V."/>
            <person name="Gundlach H."/>
            <person name="Zhou S."/>
            <person name="Mudge J."/>
            <person name="Bharti A.K."/>
            <person name="Murray J.D."/>
            <person name="Naoumkina M.A."/>
            <person name="Rosen B."/>
            <person name="Silverstein K.A."/>
            <person name="Tang H."/>
            <person name="Rombauts S."/>
            <person name="Zhao P.X."/>
            <person name="Zhou P."/>
            <person name="Barbe V."/>
            <person name="Bardou P."/>
            <person name="Bechner M."/>
            <person name="Bellec A."/>
            <person name="Berger A."/>
            <person name="Berges H."/>
            <person name="Bidwell S."/>
            <person name="Bisseling T."/>
            <person name="Choisne N."/>
            <person name="Couloux A."/>
            <person name="Denny R."/>
            <person name="Deshpande S."/>
            <person name="Dai X."/>
            <person name="Doyle J.J."/>
            <person name="Dudez A.M."/>
            <person name="Farmer A.D."/>
            <person name="Fouteau S."/>
            <person name="Franken C."/>
            <person name="Gibelin C."/>
            <person name="Gish J."/>
            <person name="Goldstein S."/>
            <person name="Gonzalez A.J."/>
            <person name="Green P.J."/>
            <person name="Hallab A."/>
            <person name="Hartog M."/>
            <person name="Hua A."/>
            <person name="Humphray S.J."/>
            <person name="Jeong D.H."/>
            <person name="Jing Y."/>
            <person name="Jocker A."/>
            <person name="Kenton S.M."/>
            <person name="Kim D.J."/>
            <person name="Klee K."/>
            <person name="Lai H."/>
            <person name="Lang C."/>
            <person name="Lin S."/>
            <person name="Macmil S.L."/>
            <person name="Magdelenat G."/>
            <person name="Matthews L."/>
            <person name="McCorrison J."/>
            <person name="Monaghan E.L."/>
            <person name="Mun J.H."/>
            <person name="Najar F.Z."/>
            <person name="Nicholson C."/>
            <person name="Noirot C."/>
            <person name="O'Bleness M."/>
            <person name="Paule C.R."/>
            <person name="Poulain J."/>
            <person name="Prion F."/>
            <person name="Qin B."/>
            <person name="Qu C."/>
            <person name="Retzel E.F."/>
            <person name="Riddle C."/>
            <person name="Sallet E."/>
            <person name="Samain S."/>
            <person name="Samson N."/>
            <person name="Sanders I."/>
            <person name="Saurat O."/>
            <person name="Scarpelli C."/>
            <person name="Schiex T."/>
            <person name="Segurens B."/>
            <person name="Severin A.J."/>
            <person name="Sherrier D.J."/>
            <person name="Shi R."/>
            <person name="Sims S."/>
            <person name="Singer S.R."/>
            <person name="Sinharoy S."/>
            <person name="Sterck L."/>
            <person name="Viollet A."/>
            <person name="Wang B.B."/>
            <person name="Wang K."/>
            <person name="Wang M."/>
            <person name="Wang X."/>
            <person name="Warfsmann J."/>
            <person name="Weissenbach J."/>
            <person name="White D.D."/>
            <person name="White J.D."/>
            <person name="Wiley G.B."/>
            <person name="Wincker P."/>
            <person name="Xing Y."/>
            <person name="Yang L."/>
            <person name="Yao Z."/>
            <person name="Ying F."/>
            <person name="Zhai J."/>
            <person name="Zhou L."/>
            <person name="Zuber A."/>
            <person name="Denarie J."/>
            <person name="Dixon R.A."/>
            <person name="May G.D."/>
            <person name="Schwartz D.C."/>
            <person name="Rogers J."/>
            <person name="Quetier F."/>
            <person name="Town C.D."/>
            <person name="Roe B.A."/>
        </authorList>
    </citation>
    <scope>NUCLEOTIDE SEQUENCE [LARGE SCALE GENOMIC DNA]</scope>
    <source>
        <strain evidence="1">A17</strain>
        <strain evidence="2 3">cv. Jemalong A17</strain>
    </source>
</reference>
<dbReference type="EnsemblPlants" id="AES69143">
    <property type="protein sequence ID" value="AES69143"/>
    <property type="gene ID" value="MTR_3g023050"/>
</dbReference>
<name>G7J1M9_MEDTR</name>
<evidence type="ECO:0000313" key="3">
    <source>
        <dbReference type="Proteomes" id="UP000002051"/>
    </source>
</evidence>
<dbReference type="PaxDb" id="3880-AES69143"/>
<dbReference type="HOGENOM" id="CLU_2708520_0_0_1"/>
<sequence length="73" mass="8786">MALTSEKSGIIHEREREEERLQYGFWRRMMRVLKNHQRAYFLAETILAYTWYVGSSNDSTTSIIRVCLDDQRK</sequence>
<proteinExistence type="predicted"/>
<evidence type="ECO:0000313" key="1">
    <source>
        <dbReference type="EMBL" id="AES69143.1"/>
    </source>
</evidence>
<reference evidence="1 3" key="2">
    <citation type="journal article" date="2014" name="BMC Genomics">
        <title>An improved genome release (version Mt4.0) for the model legume Medicago truncatula.</title>
        <authorList>
            <person name="Tang H."/>
            <person name="Krishnakumar V."/>
            <person name="Bidwell S."/>
            <person name="Rosen B."/>
            <person name="Chan A."/>
            <person name="Zhou S."/>
            <person name="Gentzbittel L."/>
            <person name="Childs K.L."/>
            <person name="Yandell M."/>
            <person name="Gundlach H."/>
            <person name="Mayer K.F."/>
            <person name="Schwartz D.C."/>
            <person name="Town C.D."/>
        </authorList>
    </citation>
    <scope>GENOME REANNOTATION</scope>
    <source>
        <strain evidence="2 3">cv. Jemalong A17</strain>
    </source>
</reference>
<dbReference type="EMBL" id="CM001219">
    <property type="protein sequence ID" value="AES69143.1"/>
    <property type="molecule type" value="Genomic_DNA"/>
</dbReference>
<gene>
    <name evidence="1" type="ordered locus">MTR_3g023050</name>
</gene>
<reference evidence="2" key="3">
    <citation type="submission" date="2015-04" db="UniProtKB">
        <authorList>
            <consortium name="EnsemblPlants"/>
        </authorList>
    </citation>
    <scope>IDENTIFICATION</scope>
    <source>
        <strain evidence="2">cv. Jemalong A17</strain>
    </source>
</reference>
<accession>G7J1M9</accession>
<dbReference type="AlphaFoldDB" id="G7J1M9"/>
<organism evidence="1 3">
    <name type="scientific">Medicago truncatula</name>
    <name type="common">Barrel medic</name>
    <name type="synonym">Medicago tribuloides</name>
    <dbReference type="NCBI Taxonomy" id="3880"/>
    <lineage>
        <taxon>Eukaryota</taxon>
        <taxon>Viridiplantae</taxon>
        <taxon>Streptophyta</taxon>
        <taxon>Embryophyta</taxon>
        <taxon>Tracheophyta</taxon>
        <taxon>Spermatophyta</taxon>
        <taxon>Magnoliopsida</taxon>
        <taxon>eudicotyledons</taxon>
        <taxon>Gunneridae</taxon>
        <taxon>Pentapetalae</taxon>
        <taxon>rosids</taxon>
        <taxon>fabids</taxon>
        <taxon>Fabales</taxon>
        <taxon>Fabaceae</taxon>
        <taxon>Papilionoideae</taxon>
        <taxon>50 kb inversion clade</taxon>
        <taxon>NPAAA clade</taxon>
        <taxon>Hologalegina</taxon>
        <taxon>IRL clade</taxon>
        <taxon>Trifolieae</taxon>
        <taxon>Medicago</taxon>
    </lineage>
</organism>
<dbReference type="Proteomes" id="UP000002051">
    <property type="component" value="Chromosome 3"/>
</dbReference>
<protein>
    <submittedName>
        <fullName evidence="1 2">Uncharacterized protein</fullName>
    </submittedName>
</protein>
<keyword evidence="3" id="KW-1185">Reference proteome</keyword>
<evidence type="ECO:0000313" key="2">
    <source>
        <dbReference type="EnsemblPlants" id="AES69143"/>
    </source>
</evidence>